<dbReference type="EMBL" id="GL888270">
    <property type="protein sequence ID" value="EGI63594.1"/>
    <property type="molecule type" value="Genomic_DNA"/>
</dbReference>
<proteinExistence type="predicted"/>
<feature type="region of interest" description="Disordered" evidence="1">
    <location>
        <begin position="18"/>
        <end position="87"/>
    </location>
</feature>
<organism evidence="3">
    <name type="scientific">Acromyrmex echinatior</name>
    <name type="common">Panamanian leafcutter ant</name>
    <name type="synonym">Acromyrmex octospinosus echinatior</name>
    <dbReference type="NCBI Taxonomy" id="103372"/>
    <lineage>
        <taxon>Eukaryota</taxon>
        <taxon>Metazoa</taxon>
        <taxon>Ecdysozoa</taxon>
        <taxon>Arthropoda</taxon>
        <taxon>Hexapoda</taxon>
        <taxon>Insecta</taxon>
        <taxon>Pterygota</taxon>
        <taxon>Neoptera</taxon>
        <taxon>Endopterygota</taxon>
        <taxon>Hymenoptera</taxon>
        <taxon>Apocrita</taxon>
        <taxon>Aculeata</taxon>
        <taxon>Formicoidea</taxon>
        <taxon>Formicidae</taxon>
        <taxon>Myrmicinae</taxon>
        <taxon>Acromyrmex</taxon>
    </lineage>
</organism>
<dbReference type="AlphaFoldDB" id="F4WQC9"/>
<sequence>MKATAVTRAPLILDVRLRDTFPRQEPEDVTRTERDDDTPERAIIDEGESGSKDQQCSRAKQSAKRIESRYDMIGKATLRSKDGESPG</sequence>
<evidence type="ECO:0000256" key="1">
    <source>
        <dbReference type="SAM" id="MobiDB-lite"/>
    </source>
</evidence>
<evidence type="ECO:0000313" key="2">
    <source>
        <dbReference type="EMBL" id="EGI63594.1"/>
    </source>
</evidence>
<accession>F4WQC9</accession>
<dbReference type="Proteomes" id="UP000007755">
    <property type="component" value="Unassembled WGS sequence"/>
</dbReference>
<protein>
    <submittedName>
        <fullName evidence="2">Uncharacterized protein</fullName>
    </submittedName>
</protein>
<gene>
    <name evidence="2" type="ORF">G5I_08015</name>
</gene>
<keyword evidence="3" id="KW-1185">Reference proteome</keyword>
<reference evidence="2" key="1">
    <citation type="submission" date="2011-02" db="EMBL/GenBank/DDBJ databases">
        <title>The genome of the leaf-cutting ant Acromyrmex echinatior suggests key adaptations to social evolution and fungus farming.</title>
        <authorList>
            <person name="Nygaard S."/>
            <person name="Zhang G."/>
        </authorList>
    </citation>
    <scope>NUCLEOTIDE SEQUENCE</scope>
</reference>
<dbReference type="InParanoid" id="F4WQC9"/>
<evidence type="ECO:0000313" key="3">
    <source>
        <dbReference type="Proteomes" id="UP000007755"/>
    </source>
</evidence>
<feature type="compositionally biased region" description="Basic and acidic residues" evidence="1">
    <location>
        <begin position="18"/>
        <end position="44"/>
    </location>
</feature>
<name>F4WQC9_ACREC</name>